<reference evidence="1" key="2">
    <citation type="journal article" date="2021" name="Genome Biol. Evol.">
        <title>Developing a high-quality reference genome for a parasitic bivalve with doubly uniparental inheritance (Bivalvia: Unionida).</title>
        <authorList>
            <person name="Smith C.H."/>
        </authorList>
    </citation>
    <scope>NUCLEOTIDE SEQUENCE</scope>
    <source>
        <strain evidence="1">CHS0354</strain>
        <tissue evidence="1">Mantle</tissue>
    </source>
</reference>
<gene>
    <name evidence="1" type="ORF">CHS0354_021689</name>
</gene>
<reference evidence="1" key="1">
    <citation type="journal article" date="2021" name="Genome Biol. Evol.">
        <title>A High-Quality Reference Genome for a Parasitic Bivalve with Doubly Uniparental Inheritance (Bivalvia: Unionida).</title>
        <authorList>
            <person name="Smith C.H."/>
        </authorList>
    </citation>
    <scope>NUCLEOTIDE SEQUENCE</scope>
    <source>
        <strain evidence="1">CHS0354</strain>
    </source>
</reference>
<sequence length="116" mass="13526">MWRKLQELGLRTTCIQEKSVRQFCRKPLPLPVPRNSPLRFLYYRVGLTMWNQFGFPVELLPVFRKSVRTNNDVEGWHLIINPKAGKASLPFYVLLSLLYDEATSVVTQIQMVSEKS</sequence>
<reference evidence="1" key="3">
    <citation type="submission" date="2023-05" db="EMBL/GenBank/DDBJ databases">
        <authorList>
            <person name="Smith C.H."/>
        </authorList>
    </citation>
    <scope>NUCLEOTIDE SEQUENCE</scope>
    <source>
        <strain evidence="1">CHS0354</strain>
        <tissue evidence="1">Mantle</tissue>
    </source>
</reference>
<name>A0AAE0WGW8_9BIVA</name>
<protein>
    <submittedName>
        <fullName evidence="1">Uncharacterized protein</fullName>
    </submittedName>
</protein>
<comment type="caution">
    <text evidence="1">The sequence shown here is derived from an EMBL/GenBank/DDBJ whole genome shotgun (WGS) entry which is preliminary data.</text>
</comment>
<keyword evidence="2" id="KW-1185">Reference proteome</keyword>
<dbReference type="Proteomes" id="UP001195483">
    <property type="component" value="Unassembled WGS sequence"/>
</dbReference>
<proteinExistence type="predicted"/>
<dbReference type="EMBL" id="JAEAOA010001325">
    <property type="protein sequence ID" value="KAK3612015.1"/>
    <property type="molecule type" value="Genomic_DNA"/>
</dbReference>
<evidence type="ECO:0000313" key="1">
    <source>
        <dbReference type="EMBL" id="KAK3612015.1"/>
    </source>
</evidence>
<organism evidence="1 2">
    <name type="scientific">Potamilus streckersoni</name>
    <dbReference type="NCBI Taxonomy" id="2493646"/>
    <lineage>
        <taxon>Eukaryota</taxon>
        <taxon>Metazoa</taxon>
        <taxon>Spiralia</taxon>
        <taxon>Lophotrochozoa</taxon>
        <taxon>Mollusca</taxon>
        <taxon>Bivalvia</taxon>
        <taxon>Autobranchia</taxon>
        <taxon>Heteroconchia</taxon>
        <taxon>Palaeoheterodonta</taxon>
        <taxon>Unionida</taxon>
        <taxon>Unionoidea</taxon>
        <taxon>Unionidae</taxon>
        <taxon>Ambleminae</taxon>
        <taxon>Lampsilini</taxon>
        <taxon>Potamilus</taxon>
    </lineage>
</organism>
<dbReference type="AlphaFoldDB" id="A0AAE0WGW8"/>
<evidence type="ECO:0000313" key="2">
    <source>
        <dbReference type="Proteomes" id="UP001195483"/>
    </source>
</evidence>
<accession>A0AAE0WGW8</accession>